<dbReference type="EMBL" id="BBMM01000009">
    <property type="protein sequence ID" value="GAL01222.1"/>
    <property type="molecule type" value="Genomic_DNA"/>
</dbReference>
<dbReference type="InterPro" id="IPR045444">
    <property type="entry name" value="DUF6503"/>
</dbReference>
<accession>A0A090R0J3</accession>
<evidence type="ECO:0008006" key="3">
    <source>
        <dbReference type="Google" id="ProtNLM"/>
    </source>
</evidence>
<proteinExistence type="predicted"/>
<dbReference type="Pfam" id="PF20113">
    <property type="entry name" value="DUF6503"/>
    <property type="match status" value="1"/>
</dbReference>
<dbReference type="Proteomes" id="UP000029226">
    <property type="component" value="Unassembled WGS sequence"/>
</dbReference>
<evidence type="ECO:0000313" key="2">
    <source>
        <dbReference type="Proteomes" id="UP000029226"/>
    </source>
</evidence>
<evidence type="ECO:0000313" key="1">
    <source>
        <dbReference type="EMBL" id="GAL01222.1"/>
    </source>
</evidence>
<gene>
    <name evidence="1" type="ORF">JCM19314_666</name>
</gene>
<protein>
    <recommendedName>
        <fullName evidence="3">Deoxyribose-phosphate aldolase</fullName>
    </recommendedName>
</protein>
<dbReference type="PROSITE" id="PS51257">
    <property type="entry name" value="PROKAR_LIPOPROTEIN"/>
    <property type="match status" value="1"/>
</dbReference>
<name>A0A090R0J3_NONUL</name>
<dbReference type="AlphaFoldDB" id="A0A090R0J3"/>
<comment type="caution">
    <text evidence="1">The sequence shown here is derived from an EMBL/GenBank/DDBJ whole genome shotgun (WGS) entry which is preliminary data.</text>
</comment>
<organism evidence="1 2">
    <name type="scientific">Nonlabens ulvanivorans</name>
    <name type="common">Persicivirga ulvanivorans</name>
    <dbReference type="NCBI Taxonomy" id="906888"/>
    <lineage>
        <taxon>Bacteria</taxon>
        <taxon>Pseudomonadati</taxon>
        <taxon>Bacteroidota</taxon>
        <taxon>Flavobacteriia</taxon>
        <taxon>Flavobacteriales</taxon>
        <taxon>Flavobacteriaceae</taxon>
        <taxon>Nonlabens</taxon>
    </lineage>
</organism>
<sequence length="250" mass="28917">MKKNLLIFLSIIALFLQSCYEEPSITADHIIDKAITAHGSNLLEQSVMEFNFRGVEYKSMRDNGIYEFTRSDLTDSTTVVDLLANQTKLRTINGVRQQVVDSLMNSYASSLNSVIYFAQLPYSLDGAAVYREFLGEKTIKNQSYYKVKITFDPKGGGEDYEDEFIYWIHQDNFLIDYLAYSYCEEDCGYRFRESVNRRKKNGIIVQDYNNYKELIQDPNLSHMDQLFIDGKLELLSEINIDEVVITLKNG</sequence>
<reference evidence="1 2" key="1">
    <citation type="journal article" date="2014" name="Genome Announc.">
        <title>Draft Genome Sequences of Marine Flavobacterium Nonlabens Strains NR17, NR24, NR27, NR32, NR33, and Ara13.</title>
        <authorList>
            <person name="Nakanishi M."/>
            <person name="Meirelles P."/>
            <person name="Suzuki R."/>
            <person name="Takatani N."/>
            <person name="Mino S."/>
            <person name="Suda W."/>
            <person name="Oshima K."/>
            <person name="Hattori M."/>
            <person name="Ohkuma M."/>
            <person name="Hosokawa M."/>
            <person name="Miyashita K."/>
            <person name="Thompson F.L."/>
            <person name="Niwa A."/>
            <person name="Sawabe T."/>
            <person name="Sawabe T."/>
        </authorList>
    </citation>
    <scope>NUCLEOTIDE SEQUENCE [LARGE SCALE GENOMIC DNA]</scope>
    <source>
        <strain evidence="2">JCM19314</strain>
    </source>
</reference>